<feature type="non-terminal residue" evidence="5">
    <location>
        <position position="1"/>
    </location>
</feature>
<dbReference type="GO" id="GO:0003676">
    <property type="term" value="F:nucleic acid binding"/>
    <property type="evidence" value="ECO:0007669"/>
    <property type="project" value="InterPro"/>
</dbReference>
<dbReference type="EMBL" id="BARS01007161">
    <property type="protein sequence ID" value="GAF79183.1"/>
    <property type="molecule type" value="Genomic_DNA"/>
</dbReference>
<dbReference type="Pfam" id="PF17768">
    <property type="entry name" value="RecJ_OB"/>
    <property type="match status" value="1"/>
</dbReference>
<evidence type="ECO:0000259" key="4">
    <source>
        <dbReference type="Pfam" id="PF17768"/>
    </source>
</evidence>
<feature type="domain" description="DHHA1" evidence="3">
    <location>
        <begin position="179"/>
        <end position="270"/>
    </location>
</feature>
<reference evidence="5" key="1">
    <citation type="journal article" date="2014" name="Front. Microbiol.">
        <title>High frequency of phylogenetically diverse reductive dehalogenase-homologous genes in deep subseafloor sedimentary metagenomes.</title>
        <authorList>
            <person name="Kawai M."/>
            <person name="Futagami T."/>
            <person name="Toyoda A."/>
            <person name="Takaki Y."/>
            <person name="Nishi S."/>
            <person name="Hori S."/>
            <person name="Arai W."/>
            <person name="Tsubouchi T."/>
            <person name="Morono Y."/>
            <person name="Uchiyama I."/>
            <person name="Ito T."/>
            <person name="Fujiyama A."/>
            <person name="Inagaki F."/>
            <person name="Takami H."/>
        </authorList>
    </citation>
    <scope>NUCLEOTIDE SEQUENCE</scope>
    <source>
        <strain evidence="5">Expedition CK06-06</strain>
    </source>
</reference>
<name>X0SDP2_9ZZZZ</name>
<sequence>GPFLPEALAVLNPVLSGSGYPDKNLAGVGVVFKLIQALFKEEKEAFLLPHYLKLVSIGTIADVAELRGENRLFVKFGLKGLEKVSNKGLLSLIEVCGLTGRDVSVGDVSFRIGPRINAAGRMGMTDLAMRLFLSDSLQEVKEIAHQLDKLNSKRQKIEERIYDQAMDRIKKRSLDKRYKILIMGCEEWHRGVSGIIASRLKDFFYRPVILFVYKDGKAFGSGRSIREFPLIDCLDKNRDFFTSYGGHTMAIGCELAHKNMNPFRRAVNTFADSTITDEHLKRKIYIDASINFKDISLFFIKNLSFLSPFGVGNPKPIFLTENVEVVSNPKKIQGKHVKFLVKQDGRIFEALGWRKGELAGCIQEGDRIDLAYSFQFSEYLGEERLNLSIEDIRSVDQLIS</sequence>
<dbReference type="InterPro" id="IPR003156">
    <property type="entry name" value="DHHA1_dom"/>
</dbReference>
<evidence type="ECO:0000259" key="3">
    <source>
        <dbReference type="Pfam" id="PF02272"/>
    </source>
</evidence>
<dbReference type="Pfam" id="PF02272">
    <property type="entry name" value="DHHA1"/>
    <property type="match status" value="1"/>
</dbReference>
<gene>
    <name evidence="5" type="ORF">S01H1_13843</name>
</gene>
<dbReference type="GO" id="GO:0016787">
    <property type="term" value="F:hydrolase activity"/>
    <property type="evidence" value="ECO:0007669"/>
    <property type="project" value="UniProtKB-KW"/>
</dbReference>
<evidence type="ECO:0000313" key="5">
    <source>
        <dbReference type="EMBL" id="GAF79183.1"/>
    </source>
</evidence>
<dbReference type="AlphaFoldDB" id="X0SDP2"/>
<dbReference type="SUPFAM" id="SSF64182">
    <property type="entry name" value="DHH phosphoesterases"/>
    <property type="match status" value="1"/>
</dbReference>
<accession>X0SDP2</accession>
<keyword evidence="2" id="KW-0175">Coiled coil</keyword>
<evidence type="ECO:0008006" key="6">
    <source>
        <dbReference type="Google" id="ProtNLM"/>
    </source>
</evidence>
<dbReference type="PANTHER" id="PTHR30255:SF2">
    <property type="entry name" value="SINGLE-STRANDED-DNA-SPECIFIC EXONUCLEASE RECJ"/>
    <property type="match status" value="1"/>
</dbReference>
<dbReference type="InterPro" id="IPR038763">
    <property type="entry name" value="DHH_sf"/>
</dbReference>
<evidence type="ECO:0000256" key="1">
    <source>
        <dbReference type="ARBA" id="ARBA00022801"/>
    </source>
</evidence>
<feature type="coiled-coil region" evidence="2">
    <location>
        <begin position="133"/>
        <end position="160"/>
    </location>
</feature>
<feature type="non-terminal residue" evidence="5">
    <location>
        <position position="400"/>
    </location>
</feature>
<dbReference type="InterPro" id="IPR051673">
    <property type="entry name" value="SSDNA_exonuclease_RecJ"/>
</dbReference>
<dbReference type="PANTHER" id="PTHR30255">
    <property type="entry name" value="SINGLE-STRANDED-DNA-SPECIFIC EXONUCLEASE RECJ"/>
    <property type="match status" value="1"/>
</dbReference>
<keyword evidence="1" id="KW-0378">Hydrolase</keyword>
<dbReference type="InterPro" id="IPR041122">
    <property type="entry name" value="RecJ_OB"/>
</dbReference>
<dbReference type="Gene3D" id="3.90.1640.30">
    <property type="match status" value="1"/>
</dbReference>
<comment type="caution">
    <text evidence="5">The sequence shown here is derived from an EMBL/GenBank/DDBJ whole genome shotgun (WGS) entry which is preliminary data.</text>
</comment>
<feature type="domain" description="RecJ OB" evidence="4">
    <location>
        <begin position="286"/>
        <end position="391"/>
    </location>
</feature>
<organism evidence="5">
    <name type="scientific">marine sediment metagenome</name>
    <dbReference type="NCBI Taxonomy" id="412755"/>
    <lineage>
        <taxon>unclassified sequences</taxon>
        <taxon>metagenomes</taxon>
        <taxon>ecological metagenomes</taxon>
    </lineage>
</organism>
<dbReference type="Gene3D" id="3.10.310.30">
    <property type="match status" value="1"/>
</dbReference>
<proteinExistence type="predicted"/>
<protein>
    <recommendedName>
        <fullName evidence="6">Single-stranded-DNA-specific exonuclease RecJ</fullName>
    </recommendedName>
</protein>
<evidence type="ECO:0000256" key="2">
    <source>
        <dbReference type="SAM" id="Coils"/>
    </source>
</evidence>